<accession>A0ABR0T4M9</accession>
<name>A0ABR0T4M9_9HYPO</name>
<protein>
    <submittedName>
        <fullName evidence="1">Uncharacterized protein</fullName>
    </submittedName>
</protein>
<sequence>MPKVQMPDGSLRDNLSELLTICPRYIIVPPNPPEGINFALCGQLQSFDDLTDLHNGISNCKPGIWKAEHKNIPGVDFPDPTSEACLRWVGELDESTDVDFGTSLEEWKSWDQKLKARFDAATEVRKLEQDLTWKLDGTYFNDGGVFATVSTAYLTREAAEAILGDSLDDEFDDDEYVGFLERTTLNDAASDPEEIERNSGFTLGGLHFNQDEIGGPPYIAVAERDGQVVAIKLFSDEDAEEEGREEGFVYDAQPGKVTF</sequence>
<proteinExistence type="predicted"/>
<reference evidence="1 2" key="1">
    <citation type="submission" date="2024-01" db="EMBL/GenBank/DDBJ databases">
        <title>Complete genome of Cladobotryum mycophilum ATHUM6906.</title>
        <authorList>
            <person name="Christinaki A.C."/>
            <person name="Myridakis A.I."/>
            <person name="Kouvelis V.N."/>
        </authorList>
    </citation>
    <scope>NUCLEOTIDE SEQUENCE [LARGE SCALE GENOMIC DNA]</scope>
    <source>
        <strain evidence="1 2">ATHUM6906</strain>
    </source>
</reference>
<dbReference type="Proteomes" id="UP001338125">
    <property type="component" value="Unassembled WGS sequence"/>
</dbReference>
<dbReference type="EMBL" id="JAVFKD010000001">
    <property type="protein sequence ID" value="KAK5999169.1"/>
    <property type="molecule type" value="Genomic_DNA"/>
</dbReference>
<keyword evidence="2" id="KW-1185">Reference proteome</keyword>
<organism evidence="1 2">
    <name type="scientific">Cladobotryum mycophilum</name>
    <dbReference type="NCBI Taxonomy" id="491253"/>
    <lineage>
        <taxon>Eukaryota</taxon>
        <taxon>Fungi</taxon>
        <taxon>Dikarya</taxon>
        <taxon>Ascomycota</taxon>
        <taxon>Pezizomycotina</taxon>
        <taxon>Sordariomycetes</taxon>
        <taxon>Hypocreomycetidae</taxon>
        <taxon>Hypocreales</taxon>
        <taxon>Hypocreaceae</taxon>
        <taxon>Cladobotryum</taxon>
    </lineage>
</organism>
<gene>
    <name evidence="1" type="ORF">PT974_01559</name>
</gene>
<evidence type="ECO:0000313" key="2">
    <source>
        <dbReference type="Proteomes" id="UP001338125"/>
    </source>
</evidence>
<evidence type="ECO:0000313" key="1">
    <source>
        <dbReference type="EMBL" id="KAK5999169.1"/>
    </source>
</evidence>
<comment type="caution">
    <text evidence="1">The sequence shown here is derived from an EMBL/GenBank/DDBJ whole genome shotgun (WGS) entry which is preliminary data.</text>
</comment>